<dbReference type="AlphaFoldDB" id="A0A850ESN7"/>
<dbReference type="InterPro" id="IPR032830">
    <property type="entry name" value="XPB/Ssl2_N"/>
</dbReference>
<dbReference type="Pfam" id="PF13625">
    <property type="entry name" value="Helicase_C_3"/>
    <property type="match status" value="1"/>
</dbReference>
<accession>A0A850ESN7</accession>
<dbReference type="Proteomes" id="UP000564806">
    <property type="component" value="Unassembled WGS sequence"/>
</dbReference>
<keyword evidence="3" id="KW-0347">Helicase</keyword>
<evidence type="ECO:0000259" key="2">
    <source>
        <dbReference type="Pfam" id="PF13625"/>
    </source>
</evidence>
<evidence type="ECO:0000256" key="1">
    <source>
        <dbReference type="SAM" id="MobiDB-lite"/>
    </source>
</evidence>
<sequence length="756" mass="83057">MKDLTPDALELLGRLCAVYGGQPFEEGKEEQLRPAYLSRAEQRLALSELRRAGLLMARQKLWGEKLYHIPAEVLDAVSLHFYPYSPAPLAAGDVSLSMEAGPGLSGELFRALLFTAREGLPVTAKGSIHKKQVSRLAAQLSFGDEHLQGLTALSLDLGQGLGHGRGHEQLQRPGQRSGLAREQGRALGLGRVEEKRGGRDQGLGKDQVINQAIDQVTGQVKGQATGKAIGQGKGQTAGQTTGTYPLAVTVIVDLMLSLGLISPQETGYILEPEVLRNWLQLPEPQMVSILYETAAERYGSREPVQQHFRLLISRQDFLPGQWYALAGVLDWLAAMNPAALLERPALEAACLAWLRALAGFGWAELGSLQSGELCFRWTAAKPQLQSIRPAPMGAAEEEPPAAASIVQAPLQGARPAPSGAAEEQPLTAAFIVQPDFEVLVPPEVPYAMRWTLAACAELLQCDVLWSFRLTREMLEHAAVQGMPPGEVISWLQGHTPGGLPEQVEYSLEQWGRGIGRTVIEDVRLLSCLSEVEAEMIAAHPRLQDKLTRLGPLHFLVQREQEKDVHQELAEAGLAPQGTINGREPEQAAEMPLYHRERENTPAAYVVPPWEQGLLSAVTGNPLRHLPLADPELEASFLMDEGQVPPMWSREWRAYHVTTAEKVMEQGLRWGVKVRISLQEQECHFIPHRIQRNPWRVTGHLLRNLGREVEEMELTASAWKEIQLILPAAARNSSSAGATGYVMIEKSTADGRTLTQK</sequence>
<reference evidence="3" key="1">
    <citation type="submission" date="2020-06" db="EMBL/GenBank/DDBJ databases">
        <title>Paenibacillus sp. nov., isolated from soil.</title>
        <authorList>
            <person name="Seo Y.L."/>
        </authorList>
    </citation>
    <scope>NUCLEOTIDE SEQUENCE [LARGE SCALE GENOMIC DNA]</scope>
    <source>
        <strain evidence="3">JW14</strain>
    </source>
</reference>
<dbReference type="RefSeq" id="WP_175374544.1">
    <property type="nucleotide sequence ID" value="NZ_JABWCS010000221.1"/>
</dbReference>
<keyword evidence="3" id="KW-0067">ATP-binding</keyword>
<evidence type="ECO:0000313" key="4">
    <source>
        <dbReference type="Proteomes" id="UP000564806"/>
    </source>
</evidence>
<organism evidence="3 4">
    <name type="scientific">Paenibacillus agri</name>
    <dbReference type="NCBI Taxonomy" id="2744309"/>
    <lineage>
        <taxon>Bacteria</taxon>
        <taxon>Bacillati</taxon>
        <taxon>Bacillota</taxon>
        <taxon>Bacilli</taxon>
        <taxon>Bacillales</taxon>
        <taxon>Paenibacillaceae</taxon>
        <taxon>Paenibacillus</taxon>
    </lineage>
</organism>
<feature type="domain" description="Helicase XPB/Ssl2 N-terminal" evidence="2">
    <location>
        <begin position="430"/>
        <end position="544"/>
    </location>
</feature>
<comment type="caution">
    <text evidence="3">The sequence shown here is derived from an EMBL/GenBank/DDBJ whole genome shotgun (WGS) entry which is preliminary data.</text>
</comment>
<protein>
    <submittedName>
        <fullName evidence="3">Helicase-associated domain-containing protein</fullName>
    </submittedName>
</protein>
<gene>
    <name evidence="3" type="ORF">HPT30_28015</name>
</gene>
<evidence type="ECO:0000313" key="3">
    <source>
        <dbReference type="EMBL" id="NUU64203.1"/>
    </source>
</evidence>
<dbReference type="EMBL" id="JABWCS010000221">
    <property type="protein sequence ID" value="NUU64203.1"/>
    <property type="molecule type" value="Genomic_DNA"/>
</dbReference>
<name>A0A850ESN7_9BACL</name>
<proteinExistence type="predicted"/>
<keyword evidence="3" id="KW-0547">Nucleotide-binding</keyword>
<feature type="region of interest" description="Disordered" evidence="1">
    <location>
        <begin position="164"/>
        <end position="184"/>
    </location>
</feature>
<keyword evidence="3" id="KW-0378">Hydrolase</keyword>
<keyword evidence="4" id="KW-1185">Reference proteome</keyword>
<dbReference type="GO" id="GO:0004386">
    <property type="term" value="F:helicase activity"/>
    <property type="evidence" value="ECO:0007669"/>
    <property type="project" value="UniProtKB-KW"/>
</dbReference>